<evidence type="ECO:0000313" key="1">
    <source>
        <dbReference type="EMBL" id="SEL21187.1"/>
    </source>
</evidence>
<accession>A0A1H7NE42</accession>
<evidence type="ECO:0000313" key="2">
    <source>
        <dbReference type="Proteomes" id="UP000199506"/>
    </source>
</evidence>
<dbReference type="Proteomes" id="UP000199506">
    <property type="component" value="Unassembled WGS sequence"/>
</dbReference>
<organism evidence="1 2">
    <name type="scientific">Methanobrevibacter gottschalkii</name>
    <dbReference type="NCBI Taxonomy" id="190974"/>
    <lineage>
        <taxon>Archaea</taxon>
        <taxon>Methanobacteriati</taxon>
        <taxon>Methanobacteriota</taxon>
        <taxon>Methanomada group</taxon>
        <taxon>Methanobacteria</taxon>
        <taxon>Methanobacteriales</taxon>
        <taxon>Methanobacteriaceae</taxon>
        <taxon>Methanobrevibacter</taxon>
    </lineage>
</organism>
<name>A0A1H7NE42_9EURY</name>
<dbReference type="RefSeq" id="WP_069574631.1">
    <property type="nucleotide sequence ID" value="NZ_FOAK01000012.1"/>
</dbReference>
<protein>
    <submittedName>
        <fullName evidence="1">SseB protein N-terminal domain-containing protein</fullName>
    </submittedName>
</protein>
<gene>
    <name evidence="1" type="ORF">SAMN05216439_0166</name>
</gene>
<sequence>MTNHKHLRTVIEDIYSNGNKLTEELTARLIHEFRYSNLYIPSKKEDNKLNFIIYEDDDSKLTPLFTDLDEFRKFYKDEDVRALQNPFELYQNVLKTTDIEGYILNPASEKYLFKKEFILAINNIPKTDFYTTNPYSEEELLNMKRSVDNKNLERFIENRANIGDFEGLFEQMANSQLFALMLSDLKLNKEMISLKKSGPVAAMYTDNVGGIYATLFTSERKMDAVKTKKYKYSQLVNLATLVNFILTEDMDGLIVNPESDNVLVPRTTLLRYSLGFEMYANDERLSESMFYLFRIE</sequence>
<reference evidence="1 2" key="1">
    <citation type="submission" date="2016-10" db="EMBL/GenBank/DDBJ databases">
        <authorList>
            <person name="de Groot N.N."/>
        </authorList>
    </citation>
    <scope>NUCLEOTIDE SEQUENCE [LARGE SCALE GENOMIC DNA]</scope>
    <source>
        <strain evidence="1 2">DSM 11978</strain>
    </source>
</reference>
<dbReference type="OrthoDB" id="77217at2157"/>
<dbReference type="STRING" id="190974.SAMN05216439_0166"/>
<proteinExistence type="predicted"/>
<dbReference type="EMBL" id="FOAK01000012">
    <property type="protein sequence ID" value="SEL21187.1"/>
    <property type="molecule type" value="Genomic_DNA"/>
</dbReference>
<dbReference type="AlphaFoldDB" id="A0A1H7NE42"/>